<reference evidence="5" key="1">
    <citation type="submission" date="2025-08" db="UniProtKB">
        <authorList>
            <consortium name="Ensembl"/>
        </authorList>
    </citation>
    <scope>IDENTIFICATION</scope>
</reference>
<dbReference type="InterPro" id="IPR011604">
    <property type="entry name" value="PDDEXK-like_dom_sf"/>
</dbReference>
<proteinExistence type="predicted"/>
<dbReference type="GO" id="GO:0008270">
    <property type="term" value="F:zinc ion binding"/>
    <property type="evidence" value="ECO:0007669"/>
    <property type="project" value="UniProtKB-KW"/>
</dbReference>
<evidence type="ECO:0000256" key="1">
    <source>
        <dbReference type="ARBA" id="ARBA00022723"/>
    </source>
</evidence>
<dbReference type="SUPFAM" id="SSF57903">
    <property type="entry name" value="FYVE/PHD zinc finger"/>
    <property type="match status" value="1"/>
</dbReference>
<dbReference type="InterPro" id="IPR019786">
    <property type="entry name" value="Zinc_finger_PHD-type_CS"/>
</dbReference>
<organism evidence="5 6">
    <name type="scientific">Nothobranchius furzeri</name>
    <name type="common">Turquoise killifish</name>
    <dbReference type="NCBI Taxonomy" id="105023"/>
    <lineage>
        <taxon>Eukaryota</taxon>
        <taxon>Metazoa</taxon>
        <taxon>Chordata</taxon>
        <taxon>Craniata</taxon>
        <taxon>Vertebrata</taxon>
        <taxon>Euteleostomi</taxon>
        <taxon>Actinopterygii</taxon>
        <taxon>Neopterygii</taxon>
        <taxon>Teleostei</taxon>
        <taxon>Neoteleostei</taxon>
        <taxon>Acanthomorphata</taxon>
        <taxon>Ovalentaria</taxon>
        <taxon>Atherinomorphae</taxon>
        <taxon>Cyprinodontiformes</taxon>
        <taxon>Nothobranchiidae</taxon>
        <taxon>Nothobranchius</taxon>
    </lineage>
</organism>
<dbReference type="InterPro" id="IPR011011">
    <property type="entry name" value="Znf_FYVE_PHD"/>
</dbReference>
<dbReference type="InterPro" id="IPR019080">
    <property type="entry name" value="YqaJ_viral_recombinase"/>
</dbReference>
<dbReference type="AlphaFoldDB" id="A0A8C6LGZ3"/>
<dbReference type="GeneTree" id="ENSGT00940000176290"/>
<dbReference type="SUPFAM" id="SSF52980">
    <property type="entry name" value="Restriction endonuclease-like"/>
    <property type="match status" value="1"/>
</dbReference>
<dbReference type="PANTHER" id="PTHR47526">
    <property type="entry name" value="ATP-DEPENDENT DNA HELICASE"/>
    <property type="match status" value="1"/>
</dbReference>
<protein>
    <recommendedName>
        <fullName evidence="4">YqaJ viral recombinase domain-containing protein</fullName>
    </recommendedName>
</protein>
<feature type="domain" description="YqaJ viral recombinase" evidence="4">
    <location>
        <begin position="21"/>
        <end position="178"/>
    </location>
</feature>
<keyword evidence="2" id="KW-0863">Zinc-finger</keyword>
<dbReference type="Gene3D" id="3.90.320.10">
    <property type="match status" value="1"/>
</dbReference>
<evidence type="ECO:0000256" key="2">
    <source>
        <dbReference type="ARBA" id="ARBA00022771"/>
    </source>
</evidence>
<sequence>SYFQSDIVEEETRAQSKSNIWFDQRSGRITASTFKAATKTDITKPSVSLIRKICYPKSHSFTSEATRWGCTHEELARNYYEIQHRLAHSDVLVETAGFRISPTHPFIGASPDGYVSCSCCGPGVIEIKCTFCAKDLSVDEAADLGNFCLEKNEQGTIRLKPDHAYYYHVQMQIFVTDRQYCDFVLWTERDRDSPFVERVTANDSFFDKQLECAKAFYKKCILPELLGKTFSAPKPAAACADNGQQWCYCREPEDRDMLVCTSSFCSIKKFHKTCLHLKRNPKQWKCPSCRKVINSQKKKSLTS</sequence>
<evidence type="ECO:0000313" key="5">
    <source>
        <dbReference type="Ensembl" id="ENSNFUP00015018697.1"/>
    </source>
</evidence>
<dbReference type="Ensembl" id="ENSNFUT00015019539.1">
    <property type="protein sequence ID" value="ENSNFUP00015018697.1"/>
    <property type="gene ID" value="ENSNFUG00015008896.1"/>
</dbReference>
<dbReference type="CDD" id="cd22343">
    <property type="entry name" value="PDDEXK_lambda_exonuclease-like"/>
    <property type="match status" value="1"/>
</dbReference>
<keyword evidence="3" id="KW-0862">Zinc</keyword>
<dbReference type="InterPro" id="IPR013083">
    <property type="entry name" value="Znf_RING/FYVE/PHD"/>
</dbReference>
<keyword evidence="6" id="KW-1185">Reference proteome</keyword>
<dbReference type="Pfam" id="PF09588">
    <property type="entry name" value="YqaJ"/>
    <property type="match status" value="1"/>
</dbReference>
<evidence type="ECO:0000259" key="4">
    <source>
        <dbReference type="Pfam" id="PF09588"/>
    </source>
</evidence>
<evidence type="ECO:0000313" key="6">
    <source>
        <dbReference type="Proteomes" id="UP000694548"/>
    </source>
</evidence>
<dbReference type="PROSITE" id="PS01359">
    <property type="entry name" value="ZF_PHD_1"/>
    <property type="match status" value="1"/>
</dbReference>
<dbReference type="GO" id="GO:0006281">
    <property type="term" value="P:DNA repair"/>
    <property type="evidence" value="ECO:0007669"/>
    <property type="project" value="UniProtKB-ARBA"/>
</dbReference>
<dbReference type="Proteomes" id="UP000694548">
    <property type="component" value="Unassembled WGS sequence"/>
</dbReference>
<reference evidence="5" key="2">
    <citation type="submission" date="2025-09" db="UniProtKB">
        <authorList>
            <consortium name="Ensembl"/>
        </authorList>
    </citation>
    <scope>IDENTIFICATION</scope>
</reference>
<accession>A0A8C6LGZ3</accession>
<name>A0A8C6LGZ3_NOTFU</name>
<dbReference type="PANTHER" id="PTHR47526:SF4">
    <property type="entry name" value="SWIM-TYPE DOMAIN-CONTAINING PROTEIN"/>
    <property type="match status" value="1"/>
</dbReference>
<dbReference type="Gene3D" id="3.30.40.10">
    <property type="entry name" value="Zinc/RING finger domain, C3HC4 (zinc finger)"/>
    <property type="match status" value="1"/>
</dbReference>
<evidence type="ECO:0000256" key="3">
    <source>
        <dbReference type="ARBA" id="ARBA00022833"/>
    </source>
</evidence>
<keyword evidence="1" id="KW-0479">Metal-binding</keyword>
<dbReference type="InterPro" id="IPR011335">
    <property type="entry name" value="Restrct_endonuc-II-like"/>
</dbReference>